<reference evidence="1" key="1">
    <citation type="submission" date="2022-03" db="EMBL/GenBank/DDBJ databases">
        <title>Genomic analyses of argali, domestic sheep and their hybrids provide insights into chromosomal evolution, heterosis and genetic basis of agronomic traits.</title>
        <authorList>
            <person name="Li M."/>
        </authorList>
    </citation>
    <scope>NUCLEOTIDE SEQUENCE</scope>
    <source>
        <strain evidence="1">CAU-MHL-2022a</strain>
        <tissue evidence="1">Skin</tissue>
    </source>
</reference>
<dbReference type="Proteomes" id="UP001214576">
    <property type="component" value="Unassembled WGS sequence"/>
</dbReference>
<sequence length="236" mass="26423">MARMLVLSGRRAEDAFGGRLSTRMALQLLPAADSPRLLDPHRVPDSVPVSSRWLYSGRGCRSLKFDWEICLNTRRSAPQWNILNGKKSNVVDMCTYPTLLCGPTPDNNEFDQKVVSGRIWPSQGLPGYQAFKPTLVSWLEQDVLKTVERGILQEWEMQPISNDLGIQQDILPEKTSNRVQMVVRALRGVFGVLSFTVLPYSKPFVTLVLEIMNIHCLIQVTEAPAPSGYPEVSDPA</sequence>
<gene>
    <name evidence="1" type="ORF">MG293_008837</name>
</gene>
<comment type="caution">
    <text evidence="1">The sequence shown here is derived from an EMBL/GenBank/DDBJ whole genome shotgun (WGS) entry which is preliminary data.</text>
</comment>
<evidence type="ECO:0000313" key="1">
    <source>
        <dbReference type="EMBL" id="KAI4541695.1"/>
    </source>
</evidence>
<evidence type="ECO:0000313" key="2">
    <source>
        <dbReference type="Proteomes" id="UP001214576"/>
    </source>
</evidence>
<keyword evidence="2" id="KW-1185">Reference proteome</keyword>
<proteinExistence type="predicted"/>
<protein>
    <submittedName>
        <fullName evidence="1">Uncharacterized protein</fullName>
    </submittedName>
</protein>
<dbReference type="EMBL" id="JAKZEL010000008">
    <property type="protein sequence ID" value="KAI4541695.1"/>
    <property type="molecule type" value="Genomic_DNA"/>
</dbReference>
<dbReference type="AlphaFoldDB" id="A0AAD4UCS6"/>
<organism evidence="1 2">
    <name type="scientific">Ovis ammon polii</name>
    <dbReference type="NCBI Taxonomy" id="230172"/>
    <lineage>
        <taxon>Eukaryota</taxon>
        <taxon>Metazoa</taxon>
        <taxon>Chordata</taxon>
        <taxon>Craniata</taxon>
        <taxon>Vertebrata</taxon>
        <taxon>Euteleostomi</taxon>
        <taxon>Mammalia</taxon>
        <taxon>Eutheria</taxon>
        <taxon>Laurasiatheria</taxon>
        <taxon>Artiodactyla</taxon>
        <taxon>Ruminantia</taxon>
        <taxon>Pecora</taxon>
        <taxon>Bovidae</taxon>
        <taxon>Caprinae</taxon>
        <taxon>Ovis</taxon>
    </lineage>
</organism>
<accession>A0AAD4UCS6</accession>
<name>A0AAD4UCS6_OVIAM</name>